<sequence>MRSKDTKRIIFFGLTGKKTVPVFLNMLVILLSMSFGLFCAEEAVKTDSFTDLFDLIGGNPISQPESKDVSPLILNDLTVQTTDWSCTQGTQKIEVYFSFRNTPPAPTSVKGYLGRPGIMTLSTDGLTVDNFILQESTPNSLFPDRFIFYSPETSQSYKIIVTAFNAFGKSTKEINSVPPNDHCQGTVNTPVTI</sequence>
<dbReference type="RefSeq" id="WP_118956380.1">
    <property type="nucleotide sequence ID" value="NZ_QHCR01000005.1"/>
</dbReference>
<evidence type="ECO:0000256" key="1">
    <source>
        <dbReference type="SAM" id="Phobius"/>
    </source>
</evidence>
<keyword evidence="1" id="KW-0812">Transmembrane</keyword>
<protein>
    <submittedName>
        <fullName evidence="2">Uncharacterized protein</fullName>
    </submittedName>
</protein>
<reference evidence="2 3" key="2">
    <citation type="journal article" date="2020" name="Int. J. Syst. Evol. Microbiol.">
        <title>Leptospira yasudae sp. nov. and Leptospira stimsonii sp. nov., two new species of the pathogenic group isolated from environmental sources.</title>
        <authorList>
            <person name="Casanovas-Massana A."/>
            <person name="Hamond C."/>
            <person name="Santos L.A."/>
            <person name="de Oliveira D."/>
            <person name="Hacker K.P."/>
            <person name="Balassiano I."/>
            <person name="Costa F."/>
            <person name="Medeiros M.A."/>
            <person name="Reis M.G."/>
            <person name="Ko A.I."/>
            <person name="Wunder E.A."/>
        </authorList>
    </citation>
    <scope>NUCLEOTIDE SEQUENCE [LARGE SCALE GENOMIC DNA]</scope>
    <source>
        <strain evidence="2 3">B21</strain>
    </source>
</reference>
<proteinExistence type="predicted"/>
<feature type="transmembrane region" description="Helical" evidence="1">
    <location>
        <begin position="20"/>
        <end position="38"/>
    </location>
</feature>
<organism evidence="2 3">
    <name type="scientific">Leptospira yasudae</name>
    <dbReference type="NCBI Taxonomy" id="2202201"/>
    <lineage>
        <taxon>Bacteria</taxon>
        <taxon>Pseudomonadati</taxon>
        <taxon>Spirochaetota</taxon>
        <taxon>Spirochaetia</taxon>
        <taxon>Leptospirales</taxon>
        <taxon>Leptospiraceae</taxon>
        <taxon>Leptospira</taxon>
    </lineage>
</organism>
<keyword evidence="1" id="KW-0472">Membrane</keyword>
<accession>A0ABX9M2Q4</accession>
<keyword evidence="1" id="KW-1133">Transmembrane helix</keyword>
<keyword evidence="3" id="KW-1185">Reference proteome</keyword>
<dbReference type="EMBL" id="QHCR01000005">
    <property type="protein sequence ID" value="RHX79700.1"/>
    <property type="molecule type" value="Genomic_DNA"/>
</dbReference>
<evidence type="ECO:0000313" key="3">
    <source>
        <dbReference type="Proteomes" id="UP000285569"/>
    </source>
</evidence>
<reference evidence="3" key="1">
    <citation type="submission" date="2018-05" db="EMBL/GenBank/DDBJ databases">
        <title>Leptospira yasudae sp. nov. and Leptospira stimsonii sp. nov., two pathogenic species of the genus Leptospira isolated from environmental sources.</title>
        <authorList>
            <person name="Casanovas-Massana A."/>
            <person name="Hamond C."/>
            <person name="Santos L.A."/>
            <person name="Hacker K.P."/>
            <person name="Balassiano I."/>
            <person name="Medeiros M.A."/>
            <person name="Reis M.G."/>
            <person name="Ko A.I."/>
            <person name="Wunder E.A."/>
        </authorList>
    </citation>
    <scope>NUCLEOTIDE SEQUENCE [LARGE SCALE GENOMIC DNA]</scope>
    <source>
        <strain evidence="3">B21</strain>
    </source>
</reference>
<comment type="caution">
    <text evidence="2">The sequence shown here is derived from an EMBL/GenBank/DDBJ whole genome shotgun (WGS) entry which is preliminary data.</text>
</comment>
<dbReference type="Proteomes" id="UP000285569">
    <property type="component" value="Unassembled WGS sequence"/>
</dbReference>
<gene>
    <name evidence="2" type="ORF">DLM77_12545</name>
</gene>
<evidence type="ECO:0000313" key="2">
    <source>
        <dbReference type="EMBL" id="RHX79700.1"/>
    </source>
</evidence>
<name>A0ABX9M2Q4_9LEPT</name>